<dbReference type="InterPro" id="IPR036380">
    <property type="entry name" value="Isochorismatase-like_sf"/>
</dbReference>
<comment type="pathway">
    <text evidence="1">Siderophore biosynthesis.</text>
</comment>
<reference evidence="9 10" key="1">
    <citation type="submission" date="2018-01" db="EMBL/GenBank/DDBJ databases">
        <title>The whole genome sequencing and assembly of Paenibacillus chitinolyticus KCCM 41400 strain.</title>
        <authorList>
            <person name="Kim J.-Y."/>
            <person name="Park M.-K."/>
            <person name="Lee Y.-J."/>
            <person name="Yi H."/>
            <person name="Bahn Y.-S."/>
            <person name="Kim J.F."/>
            <person name="Lee D.-W."/>
        </authorList>
    </citation>
    <scope>NUCLEOTIDE SEQUENCE [LARGE SCALE GENOMIC DNA]</scope>
    <source>
        <strain evidence="9 10">KCCM 41400</strain>
    </source>
</reference>
<dbReference type="EMBL" id="CP026520">
    <property type="protein sequence ID" value="QAV19641.1"/>
    <property type="molecule type" value="Genomic_DNA"/>
</dbReference>
<dbReference type="Gene3D" id="1.10.1200.10">
    <property type="entry name" value="ACP-like"/>
    <property type="match status" value="1"/>
</dbReference>
<evidence type="ECO:0000256" key="4">
    <source>
        <dbReference type="ARBA" id="ARBA00022801"/>
    </source>
</evidence>
<dbReference type="EC" id="3.3.2.1" evidence="3"/>
<keyword evidence="4" id="KW-0378">Hydrolase</keyword>
<evidence type="ECO:0000313" key="9">
    <source>
        <dbReference type="EMBL" id="QAV19641.1"/>
    </source>
</evidence>
<keyword evidence="6" id="KW-0596">Phosphopantetheine</keyword>
<evidence type="ECO:0000313" key="10">
    <source>
        <dbReference type="Proteomes" id="UP000288943"/>
    </source>
</evidence>
<keyword evidence="6" id="KW-0597">Phosphoprotein</keyword>
<accession>A0A410WZM5</accession>
<feature type="modified residue" description="O-(pantetheine 4'-phosphoryl)serine" evidence="6">
    <location>
        <position position="293"/>
    </location>
</feature>
<dbReference type="Proteomes" id="UP000288943">
    <property type="component" value="Chromosome"/>
</dbReference>
<dbReference type="KEGG" id="pchi:PC41400_19015"/>
<evidence type="ECO:0000256" key="1">
    <source>
        <dbReference type="ARBA" id="ARBA00004924"/>
    </source>
</evidence>
<dbReference type="PANTHER" id="PTHR43540:SF3">
    <property type="entry name" value="ENTEROBACTIN SYNTHASE COMPONENT B"/>
    <property type="match status" value="1"/>
</dbReference>
<dbReference type="PROSITE" id="PS50075">
    <property type="entry name" value="CARRIER"/>
    <property type="match status" value="1"/>
</dbReference>
<dbReference type="InterPro" id="IPR050272">
    <property type="entry name" value="Isochorismatase-like_hydrls"/>
</dbReference>
<dbReference type="GeneID" id="95376888"/>
<protein>
    <recommendedName>
        <fullName evidence="3">isochorismatase</fullName>
        <ecNumber evidence="3">3.3.2.1</ecNumber>
    </recommendedName>
</protein>
<dbReference type="EMBL" id="JAMDMJ010000013">
    <property type="protein sequence ID" value="MCY9596637.1"/>
    <property type="molecule type" value="Genomic_DNA"/>
</dbReference>
<proteinExistence type="inferred from homology"/>
<dbReference type="Gene3D" id="3.40.50.850">
    <property type="entry name" value="Isochorismatase-like"/>
    <property type="match status" value="1"/>
</dbReference>
<evidence type="ECO:0000256" key="3">
    <source>
        <dbReference type="ARBA" id="ARBA00012100"/>
    </source>
</evidence>
<sequence length="350" mass="38424">MAIPSVQSYPMPTAEDLPANRVSWTPDPARAAFLIHDMQQYFMDCFEPGQSPAAELTEHIRLLANRCRELGVPVIYSAQPGAQTPEQRRLLQDFWGSGIGPDPREQQIIAELEPGDNDIRLTKWRYSAFQKTDLADQLKAMGRDQLIIVGIYAHIGCLMTACEAFMRDIEAFMVSDALADFSREKHDLALKYAAERCAVTLTTEQLLAQWAKETSETVNLGQAEAGAVSNAAAGIAETAAADGRSDGPEAAGAPDPYAFALSALRQQVAGLLRERPDAIGDEDNLPEYWGLDSIRIMTLAERWRSLGASVTFAELAEEPTLLAWSRLLASRTVTFVPNGDYYDAAARGER</sequence>
<evidence type="ECO:0000256" key="5">
    <source>
        <dbReference type="ARBA" id="ARBA00048590"/>
    </source>
</evidence>
<comment type="catalytic activity">
    <reaction evidence="5">
        <text>isochorismate + H2O = (2S,3S)-2,3-dihydroxy-2,3-dihydrobenzoate + pyruvate</text>
        <dbReference type="Rhea" id="RHEA:11112"/>
        <dbReference type="ChEBI" id="CHEBI:15361"/>
        <dbReference type="ChEBI" id="CHEBI:15377"/>
        <dbReference type="ChEBI" id="CHEBI:29780"/>
        <dbReference type="ChEBI" id="CHEBI:58764"/>
        <dbReference type="EC" id="3.3.2.1"/>
    </reaction>
</comment>
<evidence type="ECO:0000256" key="2">
    <source>
        <dbReference type="ARBA" id="ARBA00006336"/>
    </source>
</evidence>
<feature type="domain" description="Carrier" evidence="7">
    <location>
        <begin position="255"/>
        <end position="332"/>
    </location>
</feature>
<dbReference type="PRINTS" id="PR01398">
    <property type="entry name" value="ISCHRISMTASE"/>
</dbReference>
<evidence type="ECO:0000256" key="6">
    <source>
        <dbReference type="PIRSR" id="PIRSR001111-50"/>
    </source>
</evidence>
<dbReference type="PIRSF" id="PIRSF001111">
    <property type="entry name" value="Isochorismatase"/>
    <property type="match status" value="1"/>
</dbReference>
<dbReference type="OrthoDB" id="257098at2"/>
<dbReference type="RefSeq" id="WP_042226925.1">
    <property type="nucleotide sequence ID" value="NZ_CP026520.1"/>
</dbReference>
<evidence type="ECO:0000313" key="8">
    <source>
        <dbReference type="EMBL" id="MCY9596637.1"/>
    </source>
</evidence>
<name>A0A410WZM5_9BACL</name>
<evidence type="ECO:0000259" key="7">
    <source>
        <dbReference type="PROSITE" id="PS50075"/>
    </source>
</evidence>
<organism evidence="9 10">
    <name type="scientific">Paenibacillus chitinolyticus</name>
    <dbReference type="NCBI Taxonomy" id="79263"/>
    <lineage>
        <taxon>Bacteria</taxon>
        <taxon>Bacillati</taxon>
        <taxon>Bacillota</taxon>
        <taxon>Bacilli</taxon>
        <taxon>Bacillales</taxon>
        <taxon>Paenibacillaceae</taxon>
        <taxon>Paenibacillus</taxon>
    </lineage>
</organism>
<evidence type="ECO:0000313" key="11">
    <source>
        <dbReference type="Proteomes" id="UP001527202"/>
    </source>
</evidence>
<dbReference type="InterPro" id="IPR009081">
    <property type="entry name" value="PP-bd_ACP"/>
</dbReference>
<dbReference type="PANTHER" id="PTHR43540">
    <property type="entry name" value="PEROXYUREIDOACRYLATE/UREIDOACRYLATE AMIDOHYDROLASE-RELATED"/>
    <property type="match status" value="1"/>
</dbReference>
<dbReference type="SUPFAM" id="SSF52499">
    <property type="entry name" value="Isochorismatase-like hydrolases"/>
    <property type="match status" value="1"/>
</dbReference>
<keyword evidence="11" id="KW-1185">Reference proteome</keyword>
<dbReference type="InterPro" id="IPR000868">
    <property type="entry name" value="Isochorismatase-like_dom"/>
</dbReference>
<dbReference type="Pfam" id="PF00857">
    <property type="entry name" value="Isochorismatase"/>
    <property type="match status" value="1"/>
</dbReference>
<dbReference type="InterPro" id="IPR016291">
    <property type="entry name" value="Isochorismatase"/>
</dbReference>
<dbReference type="GO" id="GO:0008908">
    <property type="term" value="F:isochorismatase activity"/>
    <property type="evidence" value="ECO:0007669"/>
    <property type="project" value="UniProtKB-EC"/>
</dbReference>
<reference evidence="8 11" key="2">
    <citation type="submission" date="2022-05" db="EMBL/GenBank/DDBJ databases">
        <title>Genome Sequencing of Bee-Associated Microbes.</title>
        <authorList>
            <person name="Dunlap C."/>
        </authorList>
    </citation>
    <scope>NUCLEOTIDE SEQUENCE [LARGE SCALE GENOMIC DNA]</scope>
    <source>
        <strain evidence="8 11">NRRL B-23120</strain>
    </source>
</reference>
<dbReference type="AlphaFoldDB" id="A0A410WZM5"/>
<gene>
    <name evidence="8" type="ORF">M5X16_12720</name>
    <name evidence="9" type="ORF">PC41400_19015</name>
</gene>
<dbReference type="SUPFAM" id="SSF47336">
    <property type="entry name" value="ACP-like"/>
    <property type="match status" value="1"/>
</dbReference>
<comment type="cofactor">
    <cofactor evidence="6">
        <name>pantetheine 4'-phosphate</name>
        <dbReference type="ChEBI" id="CHEBI:47942"/>
    </cofactor>
    <text evidence="6">Binds 1 phosphopantetheine covalently.</text>
</comment>
<comment type="similarity">
    <text evidence="2">Belongs to the isochorismatase family.</text>
</comment>
<dbReference type="Proteomes" id="UP001527202">
    <property type="component" value="Unassembled WGS sequence"/>
</dbReference>
<dbReference type="Pfam" id="PF00550">
    <property type="entry name" value="PP-binding"/>
    <property type="match status" value="1"/>
</dbReference>
<dbReference type="InterPro" id="IPR036736">
    <property type="entry name" value="ACP-like_sf"/>
</dbReference>